<dbReference type="EMBL" id="JACCBG010000001">
    <property type="protein sequence ID" value="NYD43094.1"/>
    <property type="molecule type" value="Genomic_DNA"/>
</dbReference>
<keyword evidence="2" id="KW-1185">Reference proteome</keyword>
<evidence type="ECO:0000313" key="1">
    <source>
        <dbReference type="EMBL" id="NYD43094.1"/>
    </source>
</evidence>
<dbReference type="InterPro" id="IPR036689">
    <property type="entry name" value="ESAT-6-like_sf"/>
</dbReference>
<dbReference type="RefSeq" id="WP_179664651.1">
    <property type="nucleotide sequence ID" value="NZ_JACCBG010000001.1"/>
</dbReference>
<accession>A0A7Y9E8I5</accession>
<gene>
    <name evidence="1" type="ORF">BJZ21_003177</name>
</gene>
<evidence type="ECO:0000313" key="2">
    <source>
        <dbReference type="Proteomes" id="UP000535511"/>
    </source>
</evidence>
<proteinExistence type="predicted"/>
<dbReference type="Gene3D" id="1.10.287.1060">
    <property type="entry name" value="ESAT-6-like"/>
    <property type="match status" value="1"/>
</dbReference>
<dbReference type="SUPFAM" id="SSF140453">
    <property type="entry name" value="EsxAB dimer-like"/>
    <property type="match status" value="1"/>
</dbReference>
<name>A0A7Y9E8I5_9ACTN</name>
<protein>
    <submittedName>
        <fullName evidence="1">WXG100 family type VII secretion target</fullName>
    </submittedName>
</protein>
<reference evidence="1 2" key="1">
    <citation type="submission" date="2020-07" db="EMBL/GenBank/DDBJ databases">
        <title>Sequencing the genomes of 1000 actinobacteria strains.</title>
        <authorList>
            <person name="Klenk H.-P."/>
        </authorList>
    </citation>
    <scope>NUCLEOTIDE SEQUENCE [LARGE SCALE GENOMIC DNA]</scope>
    <source>
        <strain evidence="1 2">DSM 21350</strain>
    </source>
</reference>
<dbReference type="AlphaFoldDB" id="A0A7Y9E8I5"/>
<dbReference type="InterPro" id="IPR010310">
    <property type="entry name" value="T7SS_ESAT-6-like"/>
</dbReference>
<dbReference type="Pfam" id="PF06013">
    <property type="entry name" value="WXG100"/>
    <property type="match status" value="1"/>
</dbReference>
<comment type="caution">
    <text evidence="1">The sequence shown here is derived from an EMBL/GenBank/DDBJ whole genome shotgun (WGS) entry which is preliminary data.</text>
</comment>
<dbReference type="Proteomes" id="UP000535511">
    <property type="component" value="Unassembled WGS sequence"/>
</dbReference>
<organism evidence="1 2">
    <name type="scientific">Nocardioides panaciterrulae</name>
    <dbReference type="NCBI Taxonomy" id="661492"/>
    <lineage>
        <taxon>Bacteria</taxon>
        <taxon>Bacillati</taxon>
        <taxon>Actinomycetota</taxon>
        <taxon>Actinomycetes</taxon>
        <taxon>Propionibacteriales</taxon>
        <taxon>Nocardioidaceae</taxon>
        <taxon>Nocardioides</taxon>
    </lineage>
</organism>
<sequence>MSFLVDLGGLADLVGDIGAFDAALARQIANLEREIATLRTVWTGEAATAQLAAHHRLREGLAWMRAGLAEMQAAGRTAHANYSAAVACNLRMLDGLV</sequence>